<dbReference type="KEGG" id="bgx:ESN35_04775"/>
<evidence type="ECO:0000313" key="2">
    <source>
        <dbReference type="Proteomes" id="UP000293589"/>
    </source>
</evidence>
<dbReference type="RefSeq" id="WP_129237256.1">
    <property type="nucleotide sequence ID" value="NZ_CP035464.1"/>
</dbReference>
<evidence type="ECO:0000313" key="1">
    <source>
        <dbReference type="EMBL" id="QAY32806.1"/>
    </source>
</evidence>
<organism evidence="1 2">
    <name type="scientific">Bifidobacterium pullorum subsp. gallinarum</name>
    <dbReference type="NCBI Taxonomy" id="78344"/>
    <lineage>
        <taxon>Bacteria</taxon>
        <taxon>Bacillati</taxon>
        <taxon>Actinomycetota</taxon>
        <taxon>Actinomycetes</taxon>
        <taxon>Bifidobacteriales</taxon>
        <taxon>Bifidobacteriaceae</taxon>
        <taxon>Bifidobacterium</taxon>
    </lineage>
</organism>
<proteinExistence type="predicted"/>
<sequence length="90" mass="9690">MNGKDNPWKSISGVYYHVDRLSDVAPGDVVYLSNAGGSLMVAYKVGGVVRCDGLTHLYVSGLTGRKYTIGGASTMRFHGARRPLEEVDAK</sequence>
<evidence type="ECO:0008006" key="3">
    <source>
        <dbReference type="Google" id="ProtNLM"/>
    </source>
</evidence>
<accession>A0A4P6DT43</accession>
<dbReference type="Proteomes" id="UP000293589">
    <property type="component" value="Chromosome"/>
</dbReference>
<gene>
    <name evidence="1" type="ORF">ESN35_04775</name>
</gene>
<name>A0A4P6DT43_9BIFI</name>
<reference evidence="1 2" key="1">
    <citation type="submission" date="2019-01" db="EMBL/GenBank/DDBJ databases">
        <title>Complete genome sequence of Bifidobacterium gallinarum CACC 514.</title>
        <authorList>
            <person name="Jung M."/>
        </authorList>
    </citation>
    <scope>NUCLEOTIDE SEQUENCE [LARGE SCALE GENOMIC DNA]</scope>
    <source>
        <strain evidence="1 2">CACC 514</strain>
    </source>
</reference>
<dbReference type="AlphaFoldDB" id="A0A4P6DT43"/>
<protein>
    <recommendedName>
        <fullName evidence="3">NlpC/P60 domain-containing protein</fullName>
    </recommendedName>
</protein>
<dbReference type="EMBL" id="CP035464">
    <property type="protein sequence ID" value="QAY32806.1"/>
    <property type="molecule type" value="Genomic_DNA"/>
</dbReference>